<proteinExistence type="predicted"/>
<sequence>MLRLFNKFPISTDPLKFSKMKLEDDDDLVTMIAIYCPLEIENPSLVELFSEIAKPDPIQVVIPTSQRSEIDFDLNVSWEDQSVVDGQCQLPKIQTQIHLEVLVTIEDGDKGFDNDDQSHYDPNDDFSDPNLDDIPEDIDEESRVEGENANPYLARNTGPSIVIRNNPGSFMTDVDPNTTLAHEFPEYTNIVRAHLLDDEFDNEKLFIKRITYCDKAIGGSVEVYLQTWLGNMENWKWTQSYDEWFRLAILIPRMGLRQAKQIEVGHVYVEAVQKAMAVNNRRAETKNVELYLCDLETFGVQEYIDHHSGLPLRNEFPVISNVSNREVLLPAFEMVLDRSLHRHPKGRPQPTGIRNDMDVKETGEPKLCTVCRTSRHNRSTYPHHVYVSDQSSRNTGLKNEE</sequence>
<reference evidence="2 3" key="1">
    <citation type="journal article" date="2021" name="Plant Biotechnol. J.">
        <title>Multi-omics assisted identification of the key and species-specific regulatory components of drought-tolerant mechanisms in Gossypium stocksii.</title>
        <authorList>
            <person name="Yu D."/>
            <person name="Ke L."/>
            <person name="Zhang D."/>
            <person name="Wu Y."/>
            <person name="Sun Y."/>
            <person name="Mei J."/>
            <person name="Sun J."/>
            <person name="Sun Y."/>
        </authorList>
    </citation>
    <scope>NUCLEOTIDE SEQUENCE [LARGE SCALE GENOMIC DNA]</scope>
    <source>
        <strain evidence="3">cv. E1</strain>
        <tissue evidence="2">Leaf</tissue>
    </source>
</reference>
<feature type="compositionally biased region" description="Acidic residues" evidence="1">
    <location>
        <begin position="123"/>
        <end position="136"/>
    </location>
</feature>
<protein>
    <submittedName>
        <fullName evidence="2">Uncharacterized protein</fullName>
    </submittedName>
</protein>
<accession>A0A9D3U9R8</accession>
<comment type="caution">
    <text evidence="2">The sequence shown here is derived from an EMBL/GenBank/DDBJ whole genome shotgun (WGS) entry which is preliminary data.</text>
</comment>
<dbReference type="OrthoDB" id="1747431at2759"/>
<feature type="region of interest" description="Disordered" evidence="1">
    <location>
        <begin position="110"/>
        <end position="136"/>
    </location>
</feature>
<evidence type="ECO:0000313" key="2">
    <source>
        <dbReference type="EMBL" id="KAH1032459.1"/>
    </source>
</evidence>
<evidence type="ECO:0000256" key="1">
    <source>
        <dbReference type="SAM" id="MobiDB-lite"/>
    </source>
</evidence>
<evidence type="ECO:0000313" key="3">
    <source>
        <dbReference type="Proteomes" id="UP000828251"/>
    </source>
</evidence>
<dbReference type="Proteomes" id="UP000828251">
    <property type="component" value="Unassembled WGS sequence"/>
</dbReference>
<dbReference type="AlphaFoldDB" id="A0A9D3U9R8"/>
<feature type="region of interest" description="Disordered" evidence="1">
    <location>
        <begin position="340"/>
        <end position="359"/>
    </location>
</feature>
<keyword evidence="3" id="KW-1185">Reference proteome</keyword>
<gene>
    <name evidence="2" type="ORF">J1N35_044633</name>
</gene>
<name>A0A9D3U9R8_9ROSI</name>
<organism evidence="2 3">
    <name type="scientific">Gossypium stocksii</name>
    <dbReference type="NCBI Taxonomy" id="47602"/>
    <lineage>
        <taxon>Eukaryota</taxon>
        <taxon>Viridiplantae</taxon>
        <taxon>Streptophyta</taxon>
        <taxon>Embryophyta</taxon>
        <taxon>Tracheophyta</taxon>
        <taxon>Spermatophyta</taxon>
        <taxon>Magnoliopsida</taxon>
        <taxon>eudicotyledons</taxon>
        <taxon>Gunneridae</taxon>
        <taxon>Pentapetalae</taxon>
        <taxon>rosids</taxon>
        <taxon>malvids</taxon>
        <taxon>Malvales</taxon>
        <taxon>Malvaceae</taxon>
        <taxon>Malvoideae</taxon>
        <taxon>Gossypium</taxon>
    </lineage>
</organism>
<dbReference type="EMBL" id="JAIQCV010000013">
    <property type="protein sequence ID" value="KAH1032459.1"/>
    <property type="molecule type" value="Genomic_DNA"/>
</dbReference>
<feature type="compositionally biased region" description="Basic and acidic residues" evidence="1">
    <location>
        <begin position="110"/>
        <end position="122"/>
    </location>
</feature>